<dbReference type="GO" id="GO:0042597">
    <property type="term" value="C:periplasmic space"/>
    <property type="evidence" value="ECO:0007669"/>
    <property type="project" value="UniProtKB-SubCell"/>
</dbReference>
<dbReference type="InterPro" id="IPR006311">
    <property type="entry name" value="TAT_signal"/>
</dbReference>
<protein>
    <submittedName>
        <fullName evidence="7">Alkanesulfonates-binding protein</fullName>
    </submittedName>
</protein>
<feature type="chain" id="PRO_5001496009" evidence="5">
    <location>
        <begin position="26"/>
        <end position="336"/>
    </location>
</feature>
<evidence type="ECO:0000256" key="2">
    <source>
        <dbReference type="ARBA" id="ARBA00010742"/>
    </source>
</evidence>
<dbReference type="PATRIC" id="fig|442562.3.peg.1999"/>
<evidence type="ECO:0000313" key="8">
    <source>
        <dbReference type="Proteomes" id="UP000019666"/>
    </source>
</evidence>
<gene>
    <name evidence="7" type="ORF">Rumeso_02024</name>
</gene>
<dbReference type="Proteomes" id="UP000019666">
    <property type="component" value="Unassembled WGS sequence"/>
</dbReference>
<dbReference type="InterPro" id="IPR015168">
    <property type="entry name" value="SsuA/THI5"/>
</dbReference>
<comment type="similarity">
    <text evidence="2">Belongs to the bacterial solute-binding protein SsuA/TauA family.</text>
</comment>
<organism evidence="7 8">
    <name type="scientific">Rubellimicrobium mesophilum DSM 19309</name>
    <dbReference type="NCBI Taxonomy" id="442562"/>
    <lineage>
        <taxon>Bacteria</taxon>
        <taxon>Pseudomonadati</taxon>
        <taxon>Pseudomonadota</taxon>
        <taxon>Alphaproteobacteria</taxon>
        <taxon>Rhodobacterales</taxon>
        <taxon>Roseobacteraceae</taxon>
        <taxon>Rubellimicrobium</taxon>
    </lineage>
</organism>
<comment type="subcellular location">
    <subcellularLocation>
        <location evidence="1">Periplasm</location>
    </subcellularLocation>
</comment>
<dbReference type="SUPFAM" id="SSF53850">
    <property type="entry name" value="Periplasmic binding protein-like II"/>
    <property type="match status" value="1"/>
</dbReference>
<evidence type="ECO:0000313" key="7">
    <source>
        <dbReference type="EMBL" id="EYD76412.1"/>
    </source>
</evidence>
<evidence type="ECO:0000256" key="4">
    <source>
        <dbReference type="ARBA" id="ARBA00022729"/>
    </source>
</evidence>
<dbReference type="AlphaFoldDB" id="A0A017HPI1"/>
<dbReference type="PANTHER" id="PTHR30024">
    <property type="entry name" value="ALIPHATIC SULFONATES-BINDING PROTEIN-RELATED"/>
    <property type="match status" value="1"/>
</dbReference>
<dbReference type="EMBL" id="AOSK01000045">
    <property type="protein sequence ID" value="EYD76412.1"/>
    <property type="molecule type" value="Genomic_DNA"/>
</dbReference>
<dbReference type="RefSeq" id="WP_037282716.1">
    <property type="nucleotide sequence ID" value="NZ_KK088608.1"/>
</dbReference>
<name>A0A017HPI1_9RHOB</name>
<dbReference type="Pfam" id="PF09084">
    <property type="entry name" value="NMT1"/>
    <property type="match status" value="1"/>
</dbReference>
<proteinExistence type="inferred from homology"/>
<keyword evidence="4 5" id="KW-0732">Signal</keyword>
<keyword evidence="3" id="KW-0813">Transport</keyword>
<evidence type="ECO:0000256" key="3">
    <source>
        <dbReference type="ARBA" id="ARBA00022448"/>
    </source>
</evidence>
<dbReference type="PANTHER" id="PTHR30024:SF42">
    <property type="entry name" value="ALIPHATIC SULFONATES-BINDING PROTEIN-RELATED"/>
    <property type="match status" value="1"/>
</dbReference>
<dbReference type="InterPro" id="IPR001638">
    <property type="entry name" value="Solute-binding_3/MltF_N"/>
</dbReference>
<dbReference type="PROSITE" id="PS51318">
    <property type="entry name" value="TAT"/>
    <property type="match status" value="1"/>
</dbReference>
<keyword evidence="8" id="KW-1185">Reference proteome</keyword>
<dbReference type="CDD" id="cd01008">
    <property type="entry name" value="PBP2_NrtA_SsuA_CpmA_like"/>
    <property type="match status" value="1"/>
</dbReference>
<dbReference type="SMART" id="SM00062">
    <property type="entry name" value="PBPb"/>
    <property type="match status" value="1"/>
</dbReference>
<dbReference type="Gene3D" id="3.40.190.10">
    <property type="entry name" value="Periplasmic binding protein-like II"/>
    <property type="match status" value="2"/>
</dbReference>
<dbReference type="GO" id="GO:0016020">
    <property type="term" value="C:membrane"/>
    <property type="evidence" value="ECO:0007669"/>
    <property type="project" value="InterPro"/>
</dbReference>
<dbReference type="STRING" id="442562.Rumeso_02024"/>
<dbReference type="HOGENOM" id="CLU_806255_0_0_5"/>
<evidence type="ECO:0000256" key="5">
    <source>
        <dbReference type="SAM" id="SignalP"/>
    </source>
</evidence>
<feature type="domain" description="Solute-binding protein family 3/N-terminal" evidence="6">
    <location>
        <begin position="33"/>
        <end position="254"/>
    </location>
</feature>
<dbReference type="InterPro" id="IPR010067">
    <property type="entry name" value="ABC_SsuA_sub-bd"/>
</dbReference>
<sequence>MTLTRRAFGLAAAALLGTTALPALAQDAALPDAIRIGSTAPGHLKFILFRNLHLLEKEFEAEGIPVELVTFDGGSEASVALGSGQLDLMYTGNNPALRLAASGADVKAVGLSSWNPLNETVVIARADGDIDSIDDLKGHNVAYLQGTVRHSNFAKALETVGLSTDDVESFNFGIETAGPALARGDIDAIVESRSTVQTLIDQGLAKVIFDGAEHPEWVSPYPITVNGEFARRYPEVLARILAVDIQTAAWADAHPDETIRIFAEETGRPEDAIRATYPDNQFHQSPEITQAAIDSLRDEESFMAANGLIEGQVDYDAWIDTSYYQAALGLLQARTN</sequence>
<reference evidence="7 8" key="1">
    <citation type="submission" date="2013-02" db="EMBL/GenBank/DDBJ databases">
        <authorList>
            <person name="Fiebig A."/>
            <person name="Goeker M."/>
            <person name="Klenk H.-P.P."/>
        </authorList>
    </citation>
    <scope>NUCLEOTIDE SEQUENCE [LARGE SCALE GENOMIC DNA]</scope>
    <source>
        <strain evidence="7 8">DSM 19309</strain>
    </source>
</reference>
<dbReference type="GO" id="GO:0042626">
    <property type="term" value="F:ATPase-coupled transmembrane transporter activity"/>
    <property type="evidence" value="ECO:0007669"/>
    <property type="project" value="InterPro"/>
</dbReference>
<evidence type="ECO:0000256" key="1">
    <source>
        <dbReference type="ARBA" id="ARBA00004418"/>
    </source>
</evidence>
<evidence type="ECO:0000259" key="6">
    <source>
        <dbReference type="SMART" id="SM00062"/>
    </source>
</evidence>
<dbReference type="NCBIfam" id="TIGR01728">
    <property type="entry name" value="SsuA_fam"/>
    <property type="match status" value="1"/>
</dbReference>
<feature type="signal peptide" evidence="5">
    <location>
        <begin position="1"/>
        <end position="25"/>
    </location>
</feature>
<comment type="caution">
    <text evidence="7">The sequence shown here is derived from an EMBL/GenBank/DDBJ whole genome shotgun (WGS) entry which is preliminary data.</text>
</comment>
<accession>A0A017HPI1</accession>